<evidence type="ECO:0000256" key="1">
    <source>
        <dbReference type="SAM" id="Phobius"/>
    </source>
</evidence>
<organism evidence="2">
    <name type="scientific">Rhizophora mucronata</name>
    <name type="common">Asiatic mangrove</name>
    <dbReference type="NCBI Taxonomy" id="61149"/>
    <lineage>
        <taxon>Eukaryota</taxon>
        <taxon>Viridiplantae</taxon>
        <taxon>Streptophyta</taxon>
        <taxon>Embryophyta</taxon>
        <taxon>Tracheophyta</taxon>
        <taxon>Spermatophyta</taxon>
        <taxon>Magnoliopsida</taxon>
        <taxon>eudicotyledons</taxon>
        <taxon>Gunneridae</taxon>
        <taxon>Pentapetalae</taxon>
        <taxon>rosids</taxon>
        <taxon>fabids</taxon>
        <taxon>Malpighiales</taxon>
        <taxon>Rhizophoraceae</taxon>
        <taxon>Rhizophora</taxon>
    </lineage>
</organism>
<sequence length="59" mass="7036">MFWKRLACQNRQKSVEGECKIFRHFSQKGACRLLLVLLVKASIIPMTMRPLHLYKFLQK</sequence>
<keyword evidence="1" id="KW-0812">Transmembrane</keyword>
<dbReference type="AlphaFoldDB" id="A0A2P2K3C7"/>
<proteinExistence type="predicted"/>
<accession>A0A2P2K3C7</accession>
<dbReference type="EMBL" id="GGEC01019685">
    <property type="protein sequence ID" value="MBX00169.1"/>
    <property type="molecule type" value="Transcribed_RNA"/>
</dbReference>
<reference evidence="2" key="1">
    <citation type="submission" date="2018-02" db="EMBL/GenBank/DDBJ databases">
        <title>Rhizophora mucronata_Transcriptome.</title>
        <authorList>
            <person name="Meera S.P."/>
            <person name="Sreeshan A."/>
            <person name="Augustine A."/>
        </authorList>
    </citation>
    <scope>NUCLEOTIDE SEQUENCE</scope>
    <source>
        <tissue evidence="2">Leaf</tissue>
    </source>
</reference>
<feature type="transmembrane region" description="Helical" evidence="1">
    <location>
        <begin position="30"/>
        <end position="48"/>
    </location>
</feature>
<name>A0A2P2K3C7_RHIMU</name>
<protein>
    <submittedName>
        <fullName evidence="2">Chromatin assembly factor 1 subunit FAS1 isoform X1</fullName>
    </submittedName>
</protein>
<keyword evidence="1" id="KW-0472">Membrane</keyword>
<keyword evidence="1" id="KW-1133">Transmembrane helix</keyword>
<evidence type="ECO:0000313" key="2">
    <source>
        <dbReference type="EMBL" id="MBX00169.1"/>
    </source>
</evidence>